<dbReference type="SUPFAM" id="SSF55729">
    <property type="entry name" value="Acyl-CoA N-acyltransferases (Nat)"/>
    <property type="match status" value="1"/>
</dbReference>
<name>A0A1Q9AXW0_9HYPH</name>
<dbReference type="Gene3D" id="3.40.630.30">
    <property type="match status" value="1"/>
</dbReference>
<reference evidence="2 3" key="1">
    <citation type="submission" date="2016-09" db="EMBL/GenBank/DDBJ databases">
        <title>Rhizobium sp. nov., a novel species isolated from the rice rhizosphere.</title>
        <authorList>
            <person name="Zhao J."/>
            <person name="Zhang X."/>
        </authorList>
    </citation>
    <scope>NUCLEOTIDE SEQUENCE [LARGE SCALE GENOMIC DNA]</scope>
    <source>
        <strain evidence="2 3">1.7048</strain>
    </source>
</reference>
<dbReference type="Pfam" id="PF00583">
    <property type="entry name" value="Acetyltransf_1"/>
    <property type="match status" value="1"/>
</dbReference>
<dbReference type="CDD" id="cd04301">
    <property type="entry name" value="NAT_SF"/>
    <property type="match status" value="1"/>
</dbReference>
<dbReference type="PROSITE" id="PS51186">
    <property type="entry name" value="GNAT"/>
    <property type="match status" value="1"/>
</dbReference>
<comment type="caution">
    <text evidence="2">The sequence shown here is derived from an EMBL/GenBank/DDBJ whole genome shotgun (WGS) entry which is preliminary data.</text>
</comment>
<evidence type="ECO:0000259" key="1">
    <source>
        <dbReference type="PROSITE" id="PS51186"/>
    </source>
</evidence>
<evidence type="ECO:0000313" key="2">
    <source>
        <dbReference type="EMBL" id="OLP60277.1"/>
    </source>
</evidence>
<gene>
    <name evidence="2" type="ORF">BJF93_15055</name>
</gene>
<feature type="domain" description="N-acetyltransferase" evidence="1">
    <location>
        <begin position="125"/>
        <end position="262"/>
    </location>
</feature>
<accession>A0A1Q9AXW0</accession>
<proteinExistence type="predicted"/>
<dbReference type="InterPro" id="IPR000182">
    <property type="entry name" value="GNAT_dom"/>
</dbReference>
<sequence length="262" mass="28563">MALDRAALMAELEKNPLGNIVLLKHLTLFPDHAVCHHAIEDGKNGFLVALNAQASPYDRETYPAARSVILIGSDGPESTRALLRHVPTQGSIVFKLTSPWDRDVVAARFPLEPKVVFHSFTAEVPFTRDGDVVVGVEPVSGVLDLLAAQGHDRTWVREVLSSGQAFTCSLWQAGTAISACFAFQNHGRVWEVGGVYTLEAHRGRGLAAKVVRAAHAVLVERGLLSRYHVQAGNAASLALARKIGLQRFLTLSHYLHRPQRST</sequence>
<dbReference type="InterPro" id="IPR016181">
    <property type="entry name" value="Acyl_CoA_acyltransferase"/>
</dbReference>
<protein>
    <recommendedName>
        <fullName evidence="1">N-acetyltransferase domain-containing protein</fullName>
    </recommendedName>
</protein>
<evidence type="ECO:0000313" key="3">
    <source>
        <dbReference type="Proteomes" id="UP000186364"/>
    </source>
</evidence>
<dbReference type="EMBL" id="MKIP01000037">
    <property type="protein sequence ID" value="OLP60277.1"/>
    <property type="molecule type" value="Genomic_DNA"/>
</dbReference>
<dbReference type="GO" id="GO:0016747">
    <property type="term" value="F:acyltransferase activity, transferring groups other than amino-acyl groups"/>
    <property type="evidence" value="ECO:0007669"/>
    <property type="project" value="InterPro"/>
</dbReference>
<keyword evidence="3" id="KW-1185">Reference proteome</keyword>
<dbReference type="AlphaFoldDB" id="A0A1Q9AXW0"/>
<dbReference type="RefSeq" id="WP_075627294.1">
    <property type="nucleotide sequence ID" value="NZ_FOAM01000001.1"/>
</dbReference>
<organism evidence="2 3">
    <name type="scientific">Xaviernesmea oryzae</name>
    <dbReference type="NCBI Taxonomy" id="464029"/>
    <lineage>
        <taxon>Bacteria</taxon>
        <taxon>Pseudomonadati</taxon>
        <taxon>Pseudomonadota</taxon>
        <taxon>Alphaproteobacteria</taxon>
        <taxon>Hyphomicrobiales</taxon>
        <taxon>Rhizobiaceae</taxon>
        <taxon>Rhizobium/Agrobacterium group</taxon>
        <taxon>Xaviernesmea</taxon>
    </lineage>
</organism>
<dbReference type="Proteomes" id="UP000186364">
    <property type="component" value="Unassembled WGS sequence"/>
</dbReference>